<dbReference type="PANTHER" id="PTHR33397">
    <property type="entry name" value="UPF0331 PROTEIN YUTE"/>
    <property type="match status" value="1"/>
</dbReference>
<dbReference type="Pfam" id="PF01934">
    <property type="entry name" value="HepT-like"/>
    <property type="match status" value="1"/>
</dbReference>
<evidence type="ECO:0000256" key="2">
    <source>
        <dbReference type="ARBA" id="ARBA00022722"/>
    </source>
</evidence>
<evidence type="ECO:0000256" key="1">
    <source>
        <dbReference type="ARBA" id="ARBA00022649"/>
    </source>
</evidence>
<dbReference type="Gene3D" id="1.20.120.580">
    <property type="entry name" value="bsu32300-like"/>
    <property type="match status" value="1"/>
</dbReference>
<evidence type="ECO:0000313" key="6">
    <source>
        <dbReference type="Proteomes" id="UP001056708"/>
    </source>
</evidence>
<dbReference type="RefSeq" id="WP_252663328.1">
    <property type="nucleotide sequence ID" value="NZ_CP098611.1"/>
</dbReference>
<evidence type="ECO:0000256" key="3">
    <source>
        <dbReference type="ARBA" id="ARBA00022801"/>
    </source>
</evidence>
<keyword evidence="2" id="KW-0540">Nuclease</keyword>
<gene>
    <name evidence="5" type="ORF">NEA10_00730</name>
</gene>
<sequence length="151" mass="17492">MSQFDASVVWRRLQKINSFVARLKKFETITLADYLESEDNQLIAERLIQLCTEAALDINKYILSQLGVLDNKTHWTNKDYFLEASRQNILTPDVARELADAASMRNILVHLYLDINPEIVFNSIQKSIMYYPLYVSQIAKYLDSLINTAQN</sequence>
<dbReference type="InterPro" id="IPR052379">
    <property type="entry name" value="Type_VII_TA_RNase"/>
</dbReference>
<name>A0ABY5AR50_9CYAN</name>
<dbReference type="EMBL" id="CP098611">
    <property type="protein sequence ID" value="USR91300.1"/>
    <property type="molecule type" value="Genomic_DNA"/>
</dbReference>
<accession>A0ABY5AR50</accession>
<evidence type="ECO:0000313" key="5">
    <source>
        <dbReference type="EMBL" id="USR91300.1"/>
    </source>
</evidence>
<protein>
    <submittedName>
        <fullName evidence="5">DUF86 domain-containing protein</fullName>
    </submittedName>
</protein>
<dbReference type="InterPro" id="IPR037038">
    <property type="entry name" value="HepT-like_sf"/>
</dbReference>
<proteinExistence type="inferred from homology"/>
<dbReference type="InterPro" id="IPR008201">
    <property type="entry name" value="HepT-like"/>
</dbReference>
<keyword evidence="3" id="KW-0378">Hydrolase</keyword>
<dbReference type="Proteomes" id="UP001056708">
    <property type="component" value="Chromosome"/>
</dbReference>
<evidence type="ECO:0000256" key="4">
    <source>
        <dbReference type="ARBA" id="ARBA00024207"/>
    </source>
</evidence>
<organism evidence="5 6">
    <name type="scientific">Phormidium yuhuli AB48</name>
    <dbReference type="NCBI Taxonomy" id="2940671"/>
    <lineage>
        <taxon>Bacteria</taxon>
        <taxon>Bacillati</taxon>
        <taxon>Cyanobacteriota</taxon>
        <taxon>Cyanophyceae</taxon>
        <taxon>Oscillatoriophycideae</taxon>
        <taxon>Oscillatoriales</taxon>
        <taxon>Oscillatoriaceae</taxon>
        <taxon>Phormidium</taxon>
        <taxon>Phormidium yuhuli</taxon>
    </lineage>
</organism>
<keyword evidence="6" id="KW-1185">Reference proteome</keyword>
<dbReference type="NCBIfam" id="NF047751">
    <property type="entry name" value="HepT_toxin"/>
    <property type="match status" value="1"/>
</dbReference>
<reference evidence="5" key="1">
    <citation type="submission" date="2022-06" db="EMBL/GenBank/DDBJ databases">
        <title>Genome sequence of Phormidium yuhuli AB48 isolated from an industrial photobioreactor environment.</title>
        <authorList>
            <person name="Qiu Y."/>
            <person name="Noonan A.J.C."/>
            <person name="Dofher K."/>
            <person name="Koch M."/>
            <person name="Kieft B."/>
            <person name="Lin X."/>
            <person name="Ziels R.M."/>
            <person name="Hallam S.J."/>
        </authorList>
    </citation>
    <scope>NUCLEOTIDE SEQUENCE</scope>
    <source>
        <strain evidence="5">AB48</strain>
    </source>
</reference>
<keyword evidence="1" id="KW-1277">Toxin-antitoxin system</keyword>
<dbReference type="PANTHER" id="PTHR33397:SF5">
    <property type="entry name" value="RNASE YUTE-RELATED"/>
    <property type="match status" value="1"/>
</dbReference>
<comment type="similarity">
    <text evidence="4">Belongs to the HepT RNase toxin family.</text>
</comment>